<proteinExistence type="predicted"/>
<organism evidence="3">
    <name type="scientific">Roseihalotalea indica</name>
    <dbReference type="NCBI Taxonomy" id="2867963"/>
    <lineage>
        <taxon>Bacteria</taxon>
        <taxon>Pseudomonadati</taxon>
        <taxon>Bacteroidota</taxon>
        <taxon>Cytophagia</taxon>
        <taxon>Cytophagales</taxon>
        <taxon>Catalimonadaceae</taxon>
        <taxon>Roseihalotalea</taxon>
    </lineage>
</organism>
<accession>A0AA49JK16</accession>
<evidence type="ECO:0000259" key="2">
    <source>
        <dbReference type="Pfam" id="PF13579"/>
    </source>
</evidence>
<evidence type="ECO:0000313" key="3">
    <source>
        <dbReference type="EMBL" id="WKN40059.1"/>
    </source>
</evidence>
<dbReference type="Pfam" id="PF13579">
    <property type="entry name" value="Glyco_trans_4_4"/>
    <property type="match status" value="1"/>
</dbReference>
<dbReference type="PANTHER" id="PTHR45947">
    <property type="entry name" value="SULFOQUINOVOSYL TRANSFERASE SQD2"/>
    <property type="match status" value="1"/>
</dbReference>
<protein>
    <submittedName>
        <fullName evidence="3">Glycosyltransferase family 4 protein</fullName>
    </submittedName>
</protein>
<evidence type="ECO:0000259" key="1">
    <source>
        <dbReference type="Pfam" id="PF00534"/>
    </source>
</evidence>
<sequence length="411" mass="48084">MHILYIHQYFKTPEEGGAIRSYYLAKGLVEAGHKVTMLTAHNELTYKKMLVDGIYVHYLPVPYSQNMSKWQRIRAFLWFMWYVFDKAPLFKYVDRVYATSTPLTVGIAALYFRWRYRLPYLFEVRDLWPEAPIQMGMFRNRWVRHYLRGWEKRIYRHAQALVGLSPDIERHIRRIVPQKPIYLIPNMSDCQFFRKSERNIYHEVQFGVENKFVITYFGAMGKANHLQFLIDAAESCQQKGLTGVHFLMVGQGSERAYLKGLVEKRGLNNISFVDHQNKYGLLSVLNVTDAVYISFADRPVLQTNSPNKFFDALAAGKMCIINTPGWVAQLVEENHCGFYTHPKRPERFVAQIAPFVTDRAMLETYQNNARLLAEREFSKEKQVEILRSVLEESHQSKSVRPEAARAYTLLV</sequence>
<feature type="domain" description="Glycosyl transferase family 1" evidence="1">
    <location>
        <begin position="205"/>
        <end position="370"/>
    </location>
</feature>
<dbReference type="Pfam" id="PF00534">
    <property type="entry name" value="Glycos_transf_1"/>
    <property type="match status" value="1"/>
</dbReference>
<name>A0AA49JK16_9BACT</name>
<dbReference type="InterPro" id="IPR001296">
    <property type="entry name" value="Glyco_trans_1"/>
</dbReference>
<dbReference type="InterPro" id="IPR028098">
    <property type="entry name" value="Glyco_trans_4-like_N"/>
</dbReference>
<dbReference type="PANTHER" id="PTHR45947:SF3">
    <property type="entry name" value="SULFOQUINOVOSYL TRANSFERASE SQD2"/>
    <property type="match status" value="1"/>
</dbReference>
<dbReference type="AlphaFoldDB" id="A0AA49JK16"/>
<dbReference type="SUPFAM" id="SSF53756">
    <property type="entry name" value="UDP-Glycosyltransferase/glycogen phosphorylase"/>
    <property type="match status" value="1"/>
</dbReference>
<dbReference type="CDD" id="cd03794">
    <property type="entry name" value="GT4_WbuB-like"/>
    <property type="match status" value="1"/>
</dbReference>
<dbReference type="GO" id="GO:0016758">
    <property type="term" value="F:hexosyltransferase activity"/>
    <property type="evidence" value="ECO:0007669"/>
    <property type="project" value="TreeGrafter"/>
</dbReference>
<gene>
    <name evidence="3" type="ORF">K4G66_15300</name>
</gene>
<reference evidence="3" key="2">
    <citation type="journal article" date="2024" name="Antonie Van Leeuwenhoek">
        <title>Roseihalotalea indica gen. nov., sp. nov., a halophilic Bacteroidetes from mesopelagic Southwest Indian Ocean with higher carbohydrate metabolic potential.</title>
        <authorList>
            <person name="Chen B."/>
            <person name="Zhang M."/>
            <person name="Lin D."/>
            <person name="Ye J."/>
            <person name="Tang K."/>
        </authorList>
    </citation>
    <scope>NUCLEOTIDE SEQUENCE</scope>
    <source>
        <strain evidence="3">TK19036</strain>
    </source>
</reference>
<dbReference type="InterPro" id="IPR050194">
    <property type="entry name" value="Glycosyltransferase_grp1"/>
</dbReference>
<reference evidence="3" key="1">
    <citation type="journal article" date="2023" name="Comput. Struct. Biotechnol. J.">
        <title>Discovery of a novel marine Bacteroidetes with a rich repertoire of carbohydrate-active enzymes.</title>
        <authorList>
            <person name="Chen B."/>
            <person name="Liu G."/>
            <person name="Chen Q."/>
            <person name="Wang H."/>
            <person name="Liu L."/>
            <person name="Tang K."/>
        </authorList>
    </citation>
    <scope>NUCLEOTIDE SEQUENCE</scope>
    <source>
        <strain evidence="3">TK19036</strain>
    </source>
</reference>
<dbReference type="EMBL" id="CP120682">
    <property type="protein sequence ID" value="WKN40059.1"/>
    <property type="molecule type" value="Genomic_DNA"/>
</dbReference>
<dbReference type="Gene3D" id="3.40.50.2000">
    <property type="entry name" value="Glycogen Phosphorylase B"/>
    <property type="match status" value="2"/>
</dbReference>
<feature type="domain" description="Glycosyltransferase subfamily 4-like N-terminal" evidence="2">
    <location>
        <begin position="16"/>
        <end position="186"/>
    </location>
</feature>